<evidence type="ECO:0000256" key="5">
    <source>
        <dbReference type="ARBA" id="ARBA00022801"/>
    </source>
</evidence>
<evidence type="ECO:0000256" key="6">
    <source>
        <dbReference type="ARBA" id="ARBA00022842"/>
    </source>
</evidence>
<reference evidence="11 12" key="2">
    <citation type="submission" date="2018-11" db="EMBL/GenBank/DDBJ databases">
        <authorList>
            <consortium name="Pathogen Informatics"/>
        </authorList>
    </citation>
    <scope>NUCLEOTIDE SEQUENCE [LARGE SCALE GENOMIC DNA]</scope>
</reference>
<proteinExistence type="inferred from homology"/>
<dbReference type="Gene3D" id="3.40.1350.10">
    <property type="match status" value="1"/>
</dbReference>
<dbReference type="GO" id="GO:0017108">
    <property type="term" value="F:5'-flap endonuclease activity"/>
    <property type="evidence" value="ECO:0007669"/>
    <property type="project" value="TreeGrafter"/>
</dbReference>
<dbReference type="PANTHER" id="PTHR15749:SF4">
    <property type="entry name" value="FANCONI-ASSOCIATED NUCLEASE 1"/>
    <property type="match status" value="1"/>
</dbReference>
<feature type="domain" description="VRR-NUC" evidence="10">
    <location>
        <begin position="628"/>
        <end position="718"/>
    </location>
</feature>
<protein>
    <recommendedName>
        <fullName evidence="8">Fanconi-associated nuclease</fullName>
        <ecNumber evidence="8">3.1.4.1</ecNumber>
    </recommendedName>
</protein>
<dbReference type="GO" id="GO:0008409">
    <property type="term" value="F:5'-3' exonuclease activity"/>
    <property type="evidence" value="ECO:0007669"/>
    <property type="project" value="TreeGrafter"/>
</dbReference>
<dbReference type="WBParaSite" id="NBR_0000881001-mRNA-1">
    <property type="protein sequence ID" value="NBR_0000881001-mRNA-1"/>
    <property type="gene ID" value="NBR_0000881001"/>
</dbReference>
<keyword evidence="7 8" id="KW-0464">Manganese</keyword>
<keyword evidence="5 8" id="KW-0378">Hydrolase</keyword>
<dbReference type="InterPro" id="IPR033315">
    <property type="entry name" value="Fan1-like"/>
</dbReference>
<keyword evidence="4 8" id="KW-0479">Metal-binding</keyword>
<evidence type="ECO:0000256" key="1">
    <source>
        <dbReference type="ARBA" id="ARBA00000983"/>
    </source>
</evidence>
<accession>A0A158QYP9</accession>
<dbReference type="GO" id="GO:0005634">
    <property type="term" value="C:nucleus"/>
    <property type="evidence" value="ECO:0007669"/>
    <property type="project" value="UniProtKB-SubCell"/>
</dbReference>
<name>A0A158QYP9_NIPBR</name>
<dbReference type="AlphaFoldDB" id="A0A158QYP9"/>
<gene>
    <name evidence="11" type="ORF">NBR_LOCUS8811</name>
</gene>
<dbReference type="GO" id="GO:0036297">
    <property type="term" value="P:interstrand cross-link repair"/>
    <property type="evidence" value="ECO:0007669"/>
    <property type="project" value="InterPro"/>
</dbReference>
<evidence type="ECO:0000313" key="12">
    <source>
        <dbReference type="Proteomes" id="UP000271162"/>
    </source>
</evidence>
<comment type="function">
    <text evidence="8">Nuclease required for the repair of DNA interstrand cross-links (ICL). Acts as a 5'-3' exonuclease that anchors at a cut end of DNA and cleaves DNA successively at every third nucleotide, allowing to excise an ICL from one strand through flanking incisions.</text>
</comment>
<comment type="cofactor">
    <cofactor evidence="8">
        <name>Mg(2+)</name>
        <dbReference type="ChEBI" id="CHEBI:18420"/>
    </cofactor>
    <cofactor evidence="8">
        <name>Mn(2+)</name>
        <dbReference type="ChEBI" id="CHEBI:29035"/>
    </cofactor>
</comment>
<keyword evidence="6 8" id="KW-0460">Magnesium</keyword>
<feature type="compositionally biased region" description="Basic and acidic residues" evidence="9">
    <location>
        <begin position="70"/>
        <end position="93"/>
    </location>
</feature>
<comment type="catalytic activity">
    <reaction evidence="1 8">
        <text>Hydrolytically removes 5'-nucleotides successively from the 3'-hydroxy termini of 3'-hydroxy-terminated oligonucleotides.</text>
        <dbReference type="EC" id="3.1.4.1"/>
    </reaction>
</comment>
<keyword evidence="8" id="KW-0227">DNA damage</keyword>
<dbReference type="SMART" id="SM00990">
    <property type="entry name" value="VRR_NUC"/>
    <property type="match status" value="1"/>
</dbReference>
<evidence type="ECO:0000256" key="9">
    <source>
        <dbReference type="SAM" id="MobiDB-lite"/>
    </source>
</evidence>
<evidence type="ECO:0000256" key="3">
    <source>
        <dbReference type="ARBA" id="ARBA00022722"/>
    </source>
</evidence>
<dbReference type="EC" id="3.1.4.1" evidence="8"/>
<dbReference type="GO" id="GO:0070336">
    <property type="term" value="F:flap-structured DNA binding"/>
    <property type="evidence" value="ECO:0007669"/>
    <property type="project" value="TreeGrafter"/>
</dbReference>
<feature type="compositionally biased region" description="Basic and acidic residues" evidence="9">
    <location>
        <begin position="29"/>
        <end position="41"/>
    </location>
</feature>
<keyword evidence="3 8" id="KW-0540">Nuclease</keyword>
<keyword evidence="8" id="KW-0234">DNA repair</keyword>
<comment type="similarity">
    <text evidence="2 8">Belongs to the FAN1 family.</text>
</comment>
<comment type="subcellular location">
    <subcellularLocation>
        <location evidence="8">Nucleus</location>
    </subcellularLocation>
</comment>
<feature type="region of interest" description="Disordered" evidence="9">
    <location>
        <begin position="1"/>
        <end position="93"/>
    </location>
</feature>
<dbReference type="Pfam" id="PF08774">
    <property type="entry name" value="VRR_NUC"/>
    <property type="match status" value="1"/>
</dbReference>
<dbReference type="InterPro" id="IPR014883">
    <property type="entry name" value="VRR_NUC"/>
</dbReference>
<organism evidence="13">
    <name type="scientific">Nippostrongylus brasiliensis</name>
    <name type="common">Rat hookworm</name>
    <dbReference type="NCBI Taxonomy" id="27835"/>
    <lineage>
        <taxon>Eukaryota</taxon>
        <taxon>Metazoa</taxon>
        <taxon>Ecdysozoa</taxon>
        <taxon>Nematoda</taxon>
        <taxon>Chromadorea</taxon>
        <taxon>Rhabditida</taxon>
        <taxon>Rhabditina</taxon>
        <taxon>Rhabditomorpha</taxon>
        <taxon>Strongyloidea</taxon>
        <taxon>Heligmosomidae</taxon>
        <taxon>Nippostrongylus</taxon>
    </lineage>
</organism>
<evidence type="ECO:0000256" key="7">
    <source>
        <dbReference type="ARBA" id="ARBA00023211"/>
    </source>
</evidence>
<dbReference type="PANTHER" id="PTHR15749">
    <property type="entry name" value="FANCONI-ASSOCIATED NUCLEASE 1"/>
    <property type="match status" value="1"/>
</dbReference>
<evidence type="ECO:0000256" key="4">
    <source>
        <dbReference type="ARBA" id="ARBA00022723"/>
    </source>
</evidence>
<sequence>MTAAECRALRAGPSIVLDDDVDDVPISDHPNDAPISDHPKMDASASKPSNRRRSKRLNTNLMDVVPIENNDDKLDQPQTAHKEESSPKKAKVEEQQELIVVESITRIKRSQQCSSPLLQNASKLRTRKEVVPLPPGDQNETITAEEVVRKIEEVLLTSPSKPPASSAGTVSFRDLGRIPYIVKFTLIIMRRVLLTPKNDGSRYNESFWRVGMTTFRRFVDLSSSARELFMKFHLRKSWWLTLEKIKERYAEISSEISVPLAELVKNFFFENERSLTSLDEALKIAPAPVLCTVAKKYQLDTTKGKLELAAALMAFAAKQKGLFGQVGGVAGAMLKTIKRELGPCYRVNPSASAMFKALFTLYAPSEMCSTLAIDQPTINTSQNLLYTLLRMDQGVVSFPAPNPCSEILSIFDNEDELLRYVQAKDLEVELIGYLSSNKFNEAYECAYSAREMLTSFCEESRLKAAQLPVFLRRFTAFAVLVRCVAHGAGALERQKKYAIAIKLKPFCQSHRGALWDRLALNLDAHMKERQEALQEIEEGLRDDVIADKEKLMLQKEIYGTTLSKDLGDARVNRFITRDVDNHTVECSVEEVVRIHYLANEGFTDGVHAEGSIWHTVLGLLFYDIIFDHNVKDVWLCEMQQFFFCCPRAGLLAVLRRVITDYRNCRSGFPDLTMWNTATKTVAVVEVKGPGDKLSTKQRLWLDFFTRNDIRAEVCHVVGESLVL</sequence>
<evidence type="ECO:0000313" key="11">
    <source>
        <dbReference type="EMBL" id="VDL72400.1"/>
    </source>
</evidence>
<keyword evidence="12" id="KW-1185">Reference proteome</keyword>
<dbReference type="GO" id="GO:0004528">
    <property type="term" value="F:phosphodiesterase I activity"/>
    <property type="evidence" value="ECO:0007669"/>
    <property type="project" value="UniProtKB-EC"/>
</dbReference>
<evidence type="ECO:0000259" key="10">
    <source>
        <dbReference type="SMART" id="SM00990"/>
    </source>
</evidence>
<keyword evidence="8" id="KW-0539">Nucleus</keyword>
<dbReference type="InterPro" id="IPR011856">
    <property type="entry name" value="tRNA_endonuc-like_dom_sf"/>
</dbReference>
<evidence type="ECO:0000256" key="2">
    <source>
        <dbReference type="ARBA" id="ARBA00005533"/>
    </source>
</evidence>
<dbReference type="InterPro" id="IPR049132">
    <property type="entry name" value="FAN1-like_euk"/>
</dbReference>
<dbReference type="STRING" id="27835.A0A158QYP9"/>
<dbReference type="CDD" id="cd22326">
    <property type="entry name" value="FAN1-like"/>
    <property type="match status" value="1"/>
</dbReference>
<dbReference type="GO" id="GO:0046872">
    <property type="term" value="F:metal ion binding"/>
    <property type="evidence" value="ECO:0007669"/>
    <property type="project" value="UniProtKB-KW"/>
</dbReference>
<evidence type="ECO:0000313" key="13">
    <source>
        <dbReference type="WBParaSite" id="NBR_0000881001-mRNA-1"/>
    </source>
</evidence>
<dbReference type="InterPro" id="IPR049126">
    <property type="entry name" value="FAN1-like_TPR"/>
</dbReference>
<dbReference type="Proteomes" id="UP000271162">
    <property type="component" value="Unassembled WGS sequence"/>
</dbReference>
<dbReference type="OMA" id="CAYSARE"/>
<dbReference type="EMBL" id="UYSL01020055">
    <property type="protein sequence ID" value="VDL72400.1"/>
    <property type="molecule type" value="Genomic_DNA"/>
</dbReference>
<evidence type="ECO:0000256" key="8">
    <source>
        <dbReference type="RuleBase" id="RU365033"/>
    </source>
</evidence>
<reference evidence="13" key="1">
    <citation type="submission" date="2016-04" db="UniProtKB">
        <authorList>
            <consortium name="WormBaseParasite"/>
        </authorList>
    </citation>
    <scope>IDENTIFICATION</scope>
</reference>
<dbReference type="Pfam" id="PF21170">
    <property type="entry name" value="FAN1_TPR"/>
    <property type="match status" value="1"/>
</dbReference>